<gene>
    <name evidence="2" type="ORF">GCM10007966_11420</name>
</gene>
<feature type="region of interest" description="Disordered" evidence="1">
    <location>
        <begin position="303"/>
        <end position="327"/>
    </location>
</feature>
<name>A0A917NBI1_9GAMM</name>
<protein>
    <submittedName>
        <fullName evidence="2">Uncharacterized protein</fullName>
    </submittedName>
</protein>
<proteinExistence type="predicted"/>
<reference evidence="2" key="1">
    <citation type="journal article" date="2014" name="Int. J. Syst. Evol. Microbiol.">
        <title>Complete genome sequence of Corynebacterium casei LMG S-19264T (=DSM 44701T), isolated from a smear-ripened cheese.</title>
        <authorList>
            <consortium name="US DOE Joint Genome Institute (JGI-PGF)"/>
            <person name="Walter F."/>
            <person name="Albersmeier A."/>
            <person name="Kalinowski J."/>
            <person name="Ruckert C."/>
        </authorList>
    </citation>
    <scope>NUCLEOTIDE SEQUENCE</scope>
    <source>
        <strain evidence="2">JCM 13919</strain>
    </source>
</reference>
<comment type="caution">
    <text evidence="2">The sequence shown here is derived from an EMBL/GenBank/DDBJ whole genome shotgun (WGS) entry which is preliminary data.</text>
</comment>
<evidence type="ECO:0000256" key="1">
    <source>
        <dbReference type="SAM" id="MobiDB-lite"/>
    </source>
</evidence>
<evidence type="ECO:0000313" key="3">
    <source>
        <dbReference type="Proteomes" id="UP000630149"/>
    </source>
</evidence>
<dbReference type="AlphaFoldDB" id="A0A917NBI1"/>
<dbReference type="OrthoDB" id="5661063at2"/>
<dbReference type="Proteomes" id="UP000630149">
    <property type="component" value="Unassembled WGS sequence"/>
</dbReference>
<keyword evidence="3" id="KW-1185">Reference proteome</keyword>
<evidence type="ECO:0000313" key="2">
    <source>
        <dbReference type="EMBL" id="GGI84554.1"/>
    </source>
</evidence>
<organism evidence="2 3">
    <name type="scientific">Legionella impletisoli</name>
    <dbReference type="NCBI Taxonomy" id="343510"/>
    <lineage>
        <taxon>Bacteria</taxon>
        <taxon>Pseudomonadati</taxon>
        <taxon>Pseudomonadota</taxon>
        <taxon>Gammaproteobacteria</taxon>
        <taxon>Legionellales</taxon>
        <taxon>Legionellaceae</taxon>
        <taxon>Legionella</taxon>
    </lineage>
</organism>
<accession>A0A917NBI1</accession>
<reference evidence="2" key="2">
    <citation type="submission" date="2020-09" db="EMBL/GenBank/DDBJ databases">
        <authorList>
            <person name="Sun Q."/>
            <person name="Ohkuma M."/>
        </authorList>
    </citation>
    <scope>NUCLEOTIDE SEQUENCE</scope>
    <source>
        <strain evidence="2">JCM 13919</strain>
    </source>
</reference>
<dbReference type="EMBL" id="BMOB01000004">
    <property type="protein sequence ID" value="GGI84554.1"/>
    <property type="molecule type" value="Genomic_DNA"/>
</dbReference>
<sequence>MDLCLALLKLLDTLKEAQQQALFKQRNTDNLCFLELVSPGNRARLIQGAAVLKSPWLSVFIIYERNTLIDLLPLIFSQLSQPDQVNLLIEAFKQVISDKRDLEPLLSFTQSLTYNVMRDFLAGPVFPGNSNLLLHYSMHLSSLLPNLKSLNPEDKETMLKQTDSDGWNALTLIARFSPTSLSQLFPLINELDEVTAQTIIEKKCYDYQFSNVLNVIWDYHPEHITDLVPFIIKLPLEKQVKMLIDAFKNAIANRQQLQPLLSVTESLQIDLRVDVLKTVKKLKPISTEDKKRIEALLKQSQEEIKRTKQRHSSTPHAESSGPLGRLGIFHSEQQNGYTRVPTADPEAFNNRL</sequence>
<dbReference type="RefSeq" id="WP_131776560.1">
    <property type="nucleotide sequence ID" value="NZ_BMOB01000004.1"/>
</dbReference>